<feature type="compositionally biased region" description="Low complexity" evidence="1">
    <location>
        <begin position="1570"/>
        <end position="1580"/>
    </location>
</feature>
<evidence type="ECO:0000313" key="3">
    <source>
        <dbReference type="EMBL" id="CAL5223638.1"/>
    </source>
</evidence>
<feature type="compositionally biased region" description="Polar residues" evidence="1">
    <location>
        <begin position="223"/>
        <end position="233"/>
    </location>
</feature>
<name>A0ABP1FUS4_9CHLO</name>
<feature type="compositionally biased region" description="Polar residues" evidence="1">
    <location>
        <begin position="437"/>
        <end position="447"/>
    </location>
</feature>
<feature type="region of interest" description="Disordered" evidence="1">
    <location>
        <begin position="270"/>
        <end position="306"/>
    </location>
</feature>
<feature type="region of interest" description="Disordered" evidence="1">
    <location>
        <begin position="1153"/>
        <end position="1230"/>
    </location>
</feature>
<comment type="caution">
    <text evidence="3">The sequence shown here is derived from an EMBL/GenBank/DDBJ whole genome shotgun (WGS) entry which is preliminary data.</text>
</comment>
<sequence length="1591" mass="162861">MKDSHSLSADSKFEAAGTPPQPAFSFAASQPHPSSIAGASGQSSAAAQAPALAGGAPAMAESQPTQAMQQPPLMSHPLDLDQQGDSKGKDAYLFSNPTFESYLDPVSDEELQLMESCITPRSAIKQQASQTAIHIANSPWLARVQEFIRSPLSADSSPSHADQSRPAASRQLMPELARPQAAAALGPPNSIPNSTASAADPRIPSAGGSLQHGAAPAGKAALQQDSAESSSSFPLHPQPCQETASGPAFPSWSPANVRPPAVPALRVAAQQGTPPLAESAANAQTQDSGGLHAARAGVNAESPQPFRPSSFMGHGAVRQSPVPSAVVGTPQPFPPSVVTGSSGVHQSPIALAPDMSAQSSPFRARHLSPGPPQSWVHGSPPLSMSPSFLPSPARDASFPAGESPALHADAARKAAAAQGMPDSAAPEQIAPGVPHSAQKSEGVSSTLVPPAGSALQQSPQLSFTSLGSTPAAQTIQGMCSLGTPMQPQLSPAPPHFMPCASAVPLEGQQQHGSPALGNVGSPAIMGSLGLGSTPAADTIKALEAAGGAAVPLQSTPWQVGPDWGSSGSPSLGSVGTTPAVSTIKALQQGLSSSKSVSILASGCSDPTEAPFASSAGHSAPSSIAEDSLPEKQESAPPKRGWALLHWVQLVALLALVISPAALFAAGRIAASSASGRERLVSGAYGSGAASFGRCVQHMLAPGALPSLTAGHPEYTYQSCPGSAPHLSEELACFVTAAASESQQGFSAAAKMASKALLSLHAHSVSMAGHVKGLLSPALQLCGGPAKMAMQSLHRAMERMCPACMAPCTSAGAAIQQLSVQHGLRLGSSEAMGSRLPDNEQIASWAPAQPSSGISQLLSASQTLLSLVPEPVTRRVTDAYARVGTWLHMCATWRPSQQPQLTALHSAVYLAHDSANIALHSLKRAAGCACSMCGYAGTCLCDAGSSISAQAAAAWEYTSSLLQYAGLAAMTDAERDAHLASKMPHDGPLDSAAREQIPGKDMGMAGWLGSLWEGRSSPSASTAHRLEELNVISDEAHPVQADSDGEADSSAAAQHAEGEVLENSSGLAHIQLDNGGVITWDGQPGQAGQPEPPTSKEAGKPEDGIVPDESQPDAIEAEHSVGLQHVESAEGGTVTWAGQTEQPASEAVEASLDPPLLNEGTHMPSNEEPAVGLSHTQTEGGGSVTWTGQTLQPESQHETSHLDAAAAKAAGTDSVPDRVRQPGGGVPDQDAEASCSVHCACQSEVQDYKPAEVSQSADVQHTEAAAEGLSGNAHGDDKLGNPRTGDMEQVPSEPAPDADAAEAGPDMAKADAVPDNISSGDSADVSREGIHITEEASSDDSTEGRVSSSAEDIAAALADAVHTLEEAHGAQQPDQDSQADEDEGASDVTHSHGPVILKSRLSRLAETVWTAVTLIAAVAAALGLAAAAAFLVPAAQEPAPRKTLQPQESLDPHGNIFRASPLPSSGSRILVYRGSPLPQTPSVSFREPLTDCQPESESKQDSPAVTPRQAKRQPRRRAQSSRFATDRENESPSAPTPRLSSLRSAVRSASPAPASEATPQTAQSRPRRARATPASPAVTSPRRTRRSSGLRQ</sequence>
<feature type="compositionally biased region" description="Polar residues" evidence="1">
    <location>
        <begin position="1173"/>
        <end position="1193"/>
    </location>
</feature>
<evidence type="ECO:0000256" key="1">
    <source>
        <dbReference type="SAM" id="MobiDB-lite"/>
    </source>
</evidence>
<keyword evidence="4" id="KW-1185">Reference proteome</keyword>
<evidence type="ECO:0000256" key="2">
    <source>
        <dbReference type="SAM" id="Phobius"/>
    </source>
</evidence>
<feature type="compositionally biased region" description="Low complexity" evidence="1">
    <location>
        <begin position="405"/>
        <end position="417"/>
    </location>
</feature>
<feature type="transmembrane region" description="Helical" evidence="2">
    <location>
        <begin position="1407"/>
        <end position="1431"/>
    </location>
</feature>
<dbReference type="EMBL" id="CAXHTA020000009">
    <property type="protein sequence ID" value="CAL5223638.1"/>
    <property type="molecule type" value="Genomic_DNA"/>
</dbReference>
<feature type="compositionally biased region" description="Basic residues" evidence="1">
    <location>
        <begin position="1508"/>
        <end position="1518"/>
    </location>
</feature>
<keyword evidence="2" id="KW-0472">Membrane</keyword>
<feature type="region of interest" description="Disordered" evidence="1">
    <location>
        <begin position="609"/>
        <end position="635"/>
    </location>
</feature>
<feature type="compositionally biased region" description="Basic and acidic residues" evidence="1">
    <location>
        <begin position="1323"/>
        <end position="1333"/>
    </location>
</feature>
<protein>
    <submittedName>
        <fullName evidence="3">G6182 protein</fullName>
    </submittedName>
</protein>
<feature type="region of interest" description="Disordered" evidence="1">
    <location>
        <begin position="1439"/>
        <end position="1591"/>
    </location>
</feature>
<feature type="region of interest" description="Disordered" evidence="1">
    <location>
        <begin position="1074"/>
        <end position="1109"/>
    </location>
</feature>
<reference evidence="3 4" key="1">
    <citation type="submission" date="2024-06" db="EMBL/GenBank/DDBJ databases">
        <authorList>
            <person name="Kraege A."/>
            <person name="Thomma B."/>
        </authorList>
    </citation>
    <scope>NUCLEOTIDE SEQUENCE [LARGE SCALE GENOMIC DNA]</scope>
</reference>
<feature type="compositionally biased region" description="Low complexity" evidence="1">
    <location>
        <begin position="379"/>
        <end position="392"/>
    </location>
</feature>
<keyword evidence="2" id="KW-0812">Transmembrane</keyword>
<feature type="region of interest" description="Disordered" evidence="1">
    <location>
        <begin position="1038"/>
        <end position="1061"/>
    </location>
</feature>
<feature type="compositionally biased region" description="Low complexity" evidence="1">
    <location>
        <begin position="1536"/>
        <end position="1563"/>
    </location>
</feature>
<feature type="compositionally biased region" description="Low complexity" evidence="1">
    <location>
        <begin position="33"/>
        <end position="60"/>
    </location>
</feature>
<dbReference type="Proteomes" id="UP001497392">
    <property type="component" value="Unassembled WGS sequence"/>
</dbReference>
<keyword evidence="2" id="KW-1133">Transmembrane helix</keyword>
<feature type="region of interest" description="Disordered" evidence="1">
    <location>
        <begin position="1361"/>
        <end position="1390"/>
    </location>
</feature>
<feature type="region of interest" description="Disordered" evidence="1">
    <location>
        <begin position="152"/>
        <end position="255"/>
    </location>
</feature>
<feature type="compositionally biased region" description="Basic residues" evidence="1">
    <location>
        <begin position="1581"/>
        <end position="1591"/>
    </location>
</feature>
<accession>A0ABP1FUS4</accession>
<feature type="region of interest" description="Disordered" evidence="1">
    <location>
        <begin position="1248"/>
        <end position="1349"/>
    </location>
</feature>
<feature type="region of interest" description="Disordered" evidence="1">
    <location>
        <begin position="355"/>
        <end position="458"/>
    </location>
</feature>
<feature type="compositionally biased region" description="Low complexity" evidence="1">
    <location>
        <begin position="1290"/>
        <end position="1310"/>
    </location>
</feature>
<gene>
    <name evidence="3" type="primary">g6182</name>
    <name evidence="3" type="ORF">VP750_LOCUS5297</name>
</gene>
<organism evidence="3 4">
    <name type="scientific">Coccomyxa viridis</name>
    <dbReference type="NCBI Taxonomy" id="1274662"/>
    <lineage>
        <taxon>Eukaryota</taxon>
        <taxon>Viridiplantae</taxon>
        <taxon>Chlorophyta</taxon>
        <taxon>core chlorophytes</taxon>
        <taxon>Trebouxiophyceae</taxon>
        <taxon>Trebouxiophyceae incertae sedis</taxon>
        <taxon>Coccomyxaceae</taxon>
        <taxon>Coccomyxa</taxon>
    </lineage>
</organism>
<feature type="region of interest" description="Disordered" evidence="1">
    <location>
        <begin position="1"/>
        <end position="93"/>
    </location>
</feature>
<proteinExistence type="predicted"/>
<evidence type="ECO:0000313" key="4">
    <source>
        <dbReference type="Proteomes" id="UP001497392"/>
    </source>
</evidence>